<organism evidence="9 10">
    <name type="scientific">Sucra jujuba nucleopolyhedrovirus</name>
    <dbReference type="NCBI Taxonomy" id="1563660"/>
    <lineage>
        <taxon>Viruses</taxon>
        <taxon>Viruses incertae sedis</taxon>
        <taxon>Naldaviricetes</taxon>
        <taxon>Lefavirales</taxon>
        <taxon>Baculoviridae</taxon>
        <taxon>Alphabaculovirus</taxon>
        <taxon>Alphabaculovirus sujujubae</taxon>
    </lineage>
</organism>
<dbReference type="PANTHER" id="PTHR48043:SF145">
    <property type="entry name" value="FI06409P-RELATED"/>
    <property type="match status" value="1"/>
</dbReference>
<evidence type="ECO:0000256" key="8">
    <source>
        <dbReference type="RuleBase" id="RU003718"/>
    </source>
</evidence>
<evidence type="ECO:0000313" key="10">
    <source>
        <dbReference type="Proteomes" id="UP000201917"/>
    </source>
</evidence>
<dbReference type="InterPro" id="IPR002213">
    <property type="entry name" value="UDP_glucos_trans"/>
</dbReference>
<comment type="similarity">
    <text evidence="1 7 8">Belongs to the UDP-glycosyltransferase family.</text>
</comment>
<keyword evidence="10" id="KW-1185">Reference proteome</keyword>
<evidence type="ECO:0000313" key="9">
    <source>
        <dbReference type="EMBL" id="AIU41358.1"/>
    </source>
</evidence>
<evidence type="ECO:0000256" key="1">
    <source>
        <dbReference type="ARBA" id="ARBA00009995"/>
    </source>
</evidence>
<dbReference type="Proteomes" id="UP000201917">
    <property type="component" value="Segment"/>
</dbReference>
<dbReference type="InterPro" id="IPR050271">
    <property type="entry name" value="UDP-glycosyltransferase"/>
</dbReference>
<proteinExistence type="inferred from homology"/>
<keyword evidence="4 7" id="KW-0808">Transferase</keyword>
<dbReference type="FunFam" id="3.40.50.2000:FF:000050">
    <property type="entry name" value="UDP-glucuronosyltransferase"/>
    <property type="match status" value="1"/>
</dbReference>
<dbReference type="SUPFAM" id="SSF53756">
    <property type="entry name" value="UDP-Glycosyltransferase/glycogen phosphorylase"/>
    <property type="match status" value="1"/>
</dbReference>
<evidence type="ECO:0000256" key="3">
    <source>
        <dbReference type="ARBA" id="ARBA00022676"/>
    </source>
</evidence>
<dbReference type="Gene3D" id="3.40.50.2000">
    <property type="entry name" value="Glycogen Phosphorylase B"/>
    <property type="match status" value="1"/>
</dbReference>
<dbReference type="CDD" id="cd03784">
    <property type="entry name" value="GT1_Gtf-like"/>
    <property type="match status" value="1"/>
</dbReference>
<dbReference type="PROSITE" id="PS00375">
    <property type="entry name" value="UDPGT"/>
    <property type="match status" value="1"/>
</dbReference>
<keyword evidence="5" id="KW-0732">Signal</keyword>
<reference evidence="9 10" key="1">
    <citation type="journal article" date="2014" name="PLoS ONE">
        <title>Genomic Sequencing and Analysis of Sucra jujuba Nucleopolyhedrovirus.</title>
        <authorList>
            <person name="Liu X."/>
            <person name="Yin F."/>
            <person name="Zhu Z."/>
            <person name="Hou D."/>
            <person name="Wang J."/>
            <person name="Zhang L."/>
            <person name="Wang M."/>
            <person name="Wang H."/>
            <person name="Hu Z."/>
            <person name="Deng F."/>
        </authorList>
    </citation>
    <scope>NUCLEOTIDE SEQUENCE [LARGE SCALE GENOMIC DNA]</scope>
    <source>
        <strain evidence="9">473</strain>
    </source>
</reference>
<protein>
    <recommendedName>
        <fullName evidence="2 7">Ecdysteroid UDP-glucosyltransferase</fullName>
        <ecNumber evidence="7">2.4.1.-</ecNumber>
    </recommendedName>
</protein>
<dbReference type="InterPro" id="IPR016224">
    <property type="entry name" value="Ecdysteroid_UDP-Glc_Trfase"/>
</dbReference>
<dbReference type="RefSeq" id="YP_009186810.1">
    <property type="nucleotide sequence ID" value="NC_028636.1"/>
</dbReference>
<keyword evidence="3 7" id="KW-0328">Glycosyltransferase</keyword>
<dbReference type="EMBL" id="KJ676450">
    <property type="protein sequence ID" value="AIU41358.1"/>
    <property type="molecule type" value="Genomic_DNA"/>
</dbReference>
<evidence type="ECO:0000256" key="2">
    <source>
        <dbReference type="ARBA" id="ARBA00013904"/>
    </source>
</evidence>
<dbReference type="OrthoDB" id="5462at10239"/>
<evidence type="ECO:0000256" key="4">
    <source>
        <dbReference type="ARBA" id="ARBA00022679"/>
    </source>
</evidence>
<evidence type="ECO:0000256" key="7">
    <source>
        <dbReference type="PIRNR" id="PIRNR000476"/>
    </source>
</evidence>
<dbReference type="Pfam" id="PF00201">
    <property type="entry name" value="UDPGT"/>
    <property type="match status" value="1"/>
</dbReference>
<evidence type="ECO:0000256" key="5">
    <source>
        <dbReference type="ARBA" id="ARBA00022729"/>
    </source>
</evidence>
<dbReference type="KEGG" id="vg:26382574"/>
<sequence length="513" mass="58732">MLIFVVLTYLATWVHCARILAVLPTPSYSHQSVFKVYIETLAKRGHEIVLLQPTTRISYQFTKNITIVDASMSQSYFDRLVGESAVFRKRGLIADSSTVTAQNYMGLVKMIHDQFELPSVKKFLETRRYTSFDLLITEAFLDYPLVISHLFENVPVVQISSGYGVAENFEVMGATSRHPLYYPNMWRDRFANLNMWDTVAEIYMEIKLQKEFSVLADEQSKLMKKQFGPQTPDVQKLRDNVQLLFVNTHPVFDNNRPVPPSVQYLGGLHLHDKSVKPLSQYVQKFLDASVQGVVYVSFGSSVNARDMDREFLEMMIETFQRLPYRVAWKFDTVPDLIALPENVIIQAWYDQYSLLHHPNVKAFVTQGGVQSTDEAIEALVPLVGVPMMGDQFFNTNKYAELEIGCAVHTATVNSEQLFSAIIDAATNTKYKSGLHHLRKLIHHQPMTPLNKAIWYTEHVINSSRHHGKTAMLKTKAANVNYSNYFMSHILLPLVSLTVLNHLQQLMRMTFFSM</sequence>
<evidence type="ECO:0000256" key="6">
    <source>
        <dbReference type="ARBA" id="ARBA00057965"/>
    </source>
</evidence>
<dbReference type="InterPro" id="IPR035595">
    <property type="entry name" value="UDP_glycos_trans_CS"/>
</dbReference>
<dbReference type="GeneID" id="26382574"/>
<accession>A0A097P964</accession>
<dbReference type="PIRSF" id="PIRSF000476">
    <property type="entry name" value="Ecdystd_UDP_glucosyltfrase"/>
    <property type="match status" value="1"/>
</dbReference>
<name>A0A097P964_9ABAC</name>
<dbReference type="PANTHER" id="PTHR48043">
    <property type="entry name" value="EG:EG0003.4 PROTEIN-RELATED"/>
    <property type="match status" value="1"/>
</dbReference>
<dbReference type="EC" id="2.4.1.-" evidence="7"/>
<dbReference type="GO" id="GO:0008194">
    <property type="term" value="F:UDP-glycosyltransferase activity"/>
    <property type="evidence" value="ECO:0007669"/>
    <property type="project" value="InterPro"/>
</dbReference>
<comment type="function">
    <text evidence="6">Catalyzes the transfer of glucose from UDP-glucose to ecdysteroids which are insect molting hormones. Expression of egt interferes with normal insect development and block molting.</text>
</comment>